<protein>
    <submittedName>
        <fullName evidence="13">Magnesium transport protein CorA</fullName>
    </submittedName>
</protein>
<evidence type="ECO:0000256" key="4">
    <source>
        <dbReference type="ARBA" id="ARBA00022475"/>
    </source>
</evidence>
<keyword evidence="6" id="KW-0460">Magnesium</keyword>
<dbReference type="InterPro" id="IPR045863">
    <property type="entry name" value="CorA_TM1_TM2"/>
</dbReference>
<keyword evidence="8" id="KW-0406">Ion transport</keyword>
<keyword evidence="4" id="KW-1003">Cell membrane</keyword>
<dbReference type="GO" id="GO:0015087">
    <property type="term" value="F:cobalt ion transmembrane transporter activity"/>
    <property type="evidence" value="ECO:0007669"/>
    <property type="project" value="TreeGrafter"/>
</dbReference>
<evidence type="ECO:0000256" key="8">
    <source>
        <dbReference type="ARBA" id="ARBA00023065"/>
    </source>
</evidence>
<reference evidence="13 14" key="1">
    <citation type="submission" date="2020-08" db="EMBL/GenBank/DDBJ databases">
        <title>Complete genome sequence of Entomobacter blattae G55GP.</title>
        <authorList>
            <person name="Poehlein A."/>
            <person name="Guzman J."/>
            <person name="Daniel R."/>
            <person name="Vilcinskas A."/>
        </authorList>
    </citation>
    <scope>NUCLEOTIDE SEQUENCE [LARGE SCALE GENOMIC DNA]</scope>
    <source>
        <strain evidence="13 14">G55GP</strain>
    </source>
</reference>
<evidence type="ECO:0000256" key="12">
    <source>
        <dbReference type="SAM" id="Phobius"/>
    </source>
</evidence>
<dbReference type="GO" id="GO:0015095">
    <property type="term" value="F:magnesium ion transmembrane transporter activity"/>
    <property type="evidence" value="ECO:0007669"/>
    <property type="project" value="TreeGrafter"/>
</dbReference>
<dbReference type="RefSeq" id="WP_238996869.1">
    <property type="nucleotide sequence ID" value="NZ_CP060244.1"/>
</dbReference>
<organism evidence="13 14">
    <name type="scientific">Entomobacter blattae</name>
    <dbReference type="NCBI Taxonomy" id="2762277"/>
    <lineage>
        <taxon>Bacteria</taxon>
        <taxon>Pseudomonadati</taxon>
        <taxon>Pseudomonadota</taxon>
        <taxon>Alphaproteobacteria</taxon>
        <taxon>Acetobacterales</taxon>
        <taxon>Acetobacteraceae</taxon>
        <taxon>Entomobacter</taxon>
    </lineage>
</organism>
<evidence type="ECO:0000256" key="6">
    <source>
        <dbReference type="ARBA" id="ARBA00022842"/>
    </source>
</evidence>
<evidence type="ECO:0000256" key="9">
    <source>
        <dbReference type="ARBA" id="ARBA00023136"/>
    </source>
</evidence>
<dbReference type="InterPro" id="IPR050829">
    <property type="entry name" value="CorA_MIT"/>
</dbReference>
<evidence type="ECO:0000256" key="7">
    <source>
        <dbReference type="ARBA" id="ARBA00022989"/>
    </source>
</evidence>
<evidence type="ECO:0000256" key="3">
    <source>
        <dbReference type="ARBA" id="ARBA00022448"/>
    </source>
</evidence>
<keyword evidence="9 12" id="KW-0472">Membrane</keyword>
<evidence type="ECO:0000256" key="11">
    <source>
        <dbReference type="ARBA" id="ARBA00045497"/>
    </source>
</evidence>
<evidence type="ECO:0000256" key="1">
    <source>
        <dbReference type="ARBA" id="ARBA00004651"/>
    </source>
</evidence>
<accession>A0A7H1NPN8</accession>
<keyword evidence="14" id="KW-1185">Reference proteome</keyword>
<dbReference type="AlphaFoldDB" id="A0A7H1NPN8"/>
<gene>
    <name evidence="13" type="primary">corA</name>
    <name evidence="13" type="ORF">JGUZn3_05000</name>
</gene>
<dbReference type="GO" id="GO:0015099">
    <property type="term" value="F:nickel cation transmembrane transporter activity"/>
    <property type="evidence" value="ECO:0007669"/>
    <property type="project" value="TreeGrafter"/>
</dbReference>
<dbReference type="InterPro" id="IPR002523">
    <property type="entry name" value="MgTranspt_CorA/ZnTranspt_ZntB"/>
</dbReference>
<evidence type="ECO:0000313" key="13">
    <source>
        <dbReference type="EMBL" id="QNT77748.1"/>
    </source>
</evidence>
<dbReference type="PANTHER" id="PTHR47685">
    <property type="entry name" value="MAGNESIUM TRANSPORT PROTEIN CORA"/>
    <property type="match status" value="1"/>
</dbReference>
<dbReference type="Proteomes" id="UP000516349">
    <property type="component" value="Chromosome"/>
</dbReference>
<comment type="subcellular location">
    <subcellularLocation>
        <location evidence="1">Cell membrane</location>
        <topology evidence="1">Multi-pass membrane protein</topology>
    </subcellularLocation>
</comment>
<keyword evidence="5 12" id="KW-0812">Transmembrane</keyword>
<dbReference type="EMBL" id="CP060244">
    <property type="protein sequence ID" value="QNT77748.1"/>
    <property type="molecule type" value="Genomic_DNA"/>
</dbReference>
<comment type="similarity">
    <text evidence="2">Belongs to the CorA metal ion transporter (MIT) (TC 1.A.35) family.</text>
</comment>
<dbReference type="InterPro" id="IPR045861">
    <property type="entry name" value="CorA_cytoplasmic_dom"/>
</dbReference>
<dbReference type="SUPFAM" id="SSF143865">
    <property type="entry name" value="CorA soluble domain-like"/>
    <property type="match status" value="1"/>
</dbReference>
<dbReference type="FunFam" id="1.20.58.340:FF:000004">
    <property type="entry name" value="Magnesium transport protein CorA"/>
    <property type="match status" value="1"/>
</dbReference>
<evidence type="ECO:0000256" key="5">
    <source>
        <dbReference type="ARBA" id="ARBA00022692"/>
    </source>
</evidence>
<dbReference type="GO" id="GO:0005886">
    <property type="term" value="C:plasma membrane"/>
    <property type="evidence" value="ECO:0007669"/>
    <property type="project" value="UniProtKB-SubCell"/>
</dbReference>
<name>A0A7H1NPN8_9PROT</name>
<evidence type="ECO:0000256" key="2">
    <source>
        <dbReference type="ARBA" id="ARBA00009765"/>
    </source>
</evidence>
<sequence length="230" mass="25643">MACSLTIRFSNFTSFEEAARVVASSKKPLTAEDCMTVLVESIVDRLADILENLGRTIDTISHDIFQVGPHSQGRKGNELKKMLKRIGRCGDVASAIRDSLAGLDRICNFITENGKRPLAPVLQGQWGIINRDITSLTDFVSQKNVKVQFLLDAILGFVSIEQNTSVNILTAVSLSGIIPTLIAGIYGMNFKNMPELQWAYGYYYCLGLIVASILLPLWWFWYKGWFGNKL</sequence>
<dbReference type="Gene3D" id="1.20.58.340">
    <property type="entry name" value="Magnesium transport protein CorA, transmembrane region"/>
    <property type="match status" value="2"/>
</dbReference>
<feature type="transmembrane region" description="Helical" evidence="12">
    <location>
        <begin position="200"/>
        <end position="221"/>
    </location>
</feature>
<dbReference type="KEGG" id="ebla:JGUZn3_05000"/>
<evidence type="ECO:0000256" key="10">
    <source>
        <dbReference type="ARBA" id="ARBA00034269"/>
    </source>
</evidence>
<comment type="catalytic activity">
    <reaction evidence="10">
        <text>Mg(2+)(in) = Mg(2+)(out)</text>
        <dbReference type="Rhea" id="RHEA:29827"/>
        <dbReference type="ChEBI" id="CHEBI:18420"/>
    </reaction>
</comment>
<keyword evidence="7 12" id="KW-1133">Transmembrane helix</keyword>
<comment type="function">
    <text evidence="11">Mediates influx of magnesium ions. Alternates between open and closed states. Activated by low cytoplasmic Mg(2+) levels. Inactive when cytoplasmic Mg(2+) levels are high.</text>
</comment>
<keyword evidence="3" id="KW-0813">Transport</keyword>
<proteinExistence type="inferred from homology"/>
<feature type="transmembrane region" description="Helical" evidence="12">
    <location>
        <begin position="168"/>
        <end position="188"/>
    </location>
</feature>
<dbReference type="Pfam" id="PF01544">
    <property type="entry name" value="CorA"/>
    <property type="match status" value="1"/>
</dbReference>
<dbReference type="PANTHER" id="PTHR47685:SF1">
    <property type="entry name" value="MAGNESIUM TRANSPORT PROTEIN CORA"/>
    <property type="match status" value="1"/>
</dbReference>
<dbReference type="SUPFAM" id="SSF144083">
    <property type="entry name" value="Magnesium transport protein CorA, transmembrane region"/>
    <property type="match status" value="1"/>
</dbReference>
<evidence type="ECO:0000313" key="14">
    <source>
        <dbReference type="Proteomes" id="UP000516349"/>
    </source>
</evidence>